<protein>
    <submittedName>
        <fullName evidence="5">Transketolase</fullName>
    </submittedName>
</protein>
<gene>
    <name evidence="5" type="ORF">OU421_12450</name>
</gene>
<proteinExistence type="inferred from homology"/>
<dbReference type="GeneID" id="76835926"/>
<accession>A0A9X9S5C1</accession>
<reference evidence="5" key="1">
    <citation type="submission" date="2022-11" db="EMBL/GenBank/DDBJ databases">
        <title>Complete genome sequence of Methanogenium organophilum DSM 3596.</title>
        <authorList>
            <person name="Chen S.-C."/>
            <person name="Lai S.-J."/>
            <person name="You Y.-T."/>
        </authorList>
    </citation>
    <scope>NUCLEOTIDE SEQUENCE</scope>
    <source>
        <strain evidence="5">DSM 3596</strain>
    </source>
</reference>
<evidence type="ECO:0000256" key="1">
    <source>
        <dbReference type="ARBA" id="ARBA00001964"/>
    </source>
</evidence>
<feature type="domain" description="Transketolase N-terminal" evidence="4">
    <location>
        <begin position="39"/>
        <end position="277"/>
    </location>
</feature>
<evidence type="ECO:0000313" key="5">
    <source>
        <dbReference type="EMBL" id="WAI01205.1"/>
    </source>
</evidence>
<dbReference type="InterPro" id="IPR029061">
    <property type="entry name" value="THDP-binding"/>
</dbReference>
<dbReference type="GO" id="GO:0006082">
    <property type="term" value="P:organic acid metabolic process"/>
    <property type="evidence" value="ECO:0007669"/>
    <property type="project" value="UniProtKB-ARBA"/>
</dbReference>
<dbReference type="SUPFAM" id="SSF52518">
    <property type="entry name" value="Thiamin diphosphate-binding fold (THDP-binding)"/>
    <property type="match status" value="1"/>
</dbReference>
<dbReference type="PANTHER" id="PTHR47514:SF1">
    <property type="entry name" value="TRANSKETOLASE N-TERMINAL SECTION-RELATED"/>
    <property type="match status" value="1"/>
</dbReference>
<comment type="similarity">
    <text evidence="2">Belongs to the transketolase family.</text>
</comment>
<dbReference type="AlphaFoldDB" id="A0A9X9S5C1"/>
<dbReference type="EMBL" id="CP113361">
    <property type="protein sequence ID" value="WAI01205.1"/>
    <property type="molecule type" value="Genomic_DNA"/>
</dbReference>
<organism evidence="5 6">
    <name type="scientific">Methanogenium organophilum</name>
    <dbReference type="NCBI Taxonomy" id="2199"/>
    <lineage>
        <taxon>Archaea</taxon>
        <taxon>Methanobacteriati</taxon>
        <taxon>Methanobacteriota</taxon>
        <taxon>Stenosarchaea group</taxon>
        <taxon>Methanomicrobia</taxon>
        <taxon>Methanomicrobiales</taxon>
        <taxon>Methanomicrobiaceae</taxon>
        <taxon>Methanogenium</taxon>
    </lineage>
</organism>
<dbReference type="InterPro" id="IPR005474">
    <property type="entry name" value="Transketolase_N"/>
</dbReference>
<dbReference type="Gene3D" id="3.40.50.970">
    <property type="match status" value="1"/>
</dbReference>
<dbReference type="Proteomes" id="UP001163096">
    <property type="component" value="Chromosome"/>
</dbReference>
<dbReference type="RefSeq" id="WP_268186425.1">
    <property type="nucleotide sequence ID" value="NZ_CP113361.1"/>
</dbReference>
<dbReference type="GO" id="GO:0044272">
    <property type="term" value="P:sulfur compound biosynthetic process"/>
    <property type="evidence" value="ECO:0007669"/>
    <property type="project" value="UniProtKB-ARBA"/>
</dbReference>
<comment type="cofactor">
    <cofactor evidence="1">
        <name>thiamine diphosphate</name>
        <dbReference type="ChEBI" id="CHEBI:58937"/>
    </cofactor>
</comment>
<evidence type="ECO:0000256" key="2">
    <source>
        <dbReference type="ARBA" id="ARBA00007131"/>
    </source>
</evidence>
<dbReference type="KEGG" id="mou:OU421_12450"/>
<sequence length="288" mass="32028">MEYTFESDEIENKISFIEKMAGRMREQALKMAYSVGSIGSHIGGGLSMIEIMATLYGGILRFDPDNPEWDNRDRFILSKGHGVLAYYTALAEAGFFSTDELLKFEVSGEFLPGHPILNMEKGIECSTGSLGMGLPFGAGIALAGKMEKKPYLTYVLVGDGECDEGSIWEAAMFASHYHLSNLIVIVDHNKLQYDGPCCDVMNLDNFKAKWESFGWEVTEVDGHNIRDLYHAFSCCTQSAIVKPHVIIASTIKGKGVSFMENNKAWHHSVLSRKQYDQAIEEIRGANND</sequence>
<dbReference type="PANTHER" id="PTHR47514">
    <property type="entry name" value="TRANSKETOLASE N-TERMINAL SECTION-RELATED"/>
    <property type="match status" value="1"/>
</dbReference>
<evidence type="ECO:0000313" key="6">
    <source>
        <dbReference type="Proteomes" id="UP001163096"/>
    </source>
</evidence>
<keyword evidence="3" id="KW-0786">Thiamine pyrophosphate</keyword>
<name>A0A9X9S5C1_METOG</name>
<dbReference type="CDD" id="cd02012">
    <property type="entry name" value="TPP_TK"/>
    <property type="match status" value="1"/>
</dbReference>
<keyword evidence="6" id="KW-1185">Reference proteome</keyword>
<evidence type="ECO:0000256" key="3">
    <source>
        <dbReference type="ARBA" id="ARBA00023052"/>
    </source>
</evidence>
<dbReference type="Pfam" id="PF00456">
    <property type="entry name" value="Transketolase_N"/>
    <property type="match status" value="1"/>
</dbReference>
<evidence type="ECO:0000259" key="4">
    <source>
        <dbReference type="Pfam" id="PF00456"/>
    </source>
</evidence>